<dbReference type="Proteomes" id="UP000325755">
    <property type="component" value="Chromosome"/>
</dbReference>
<dbReference type="InParanoid" id="A0A5Q0BGN0"/>
<reference evidence="2 3" key="1">
    <citation type="submission" date="2019-09" db="EMBL/GenBank/DDBJ databases">
        <title>Ecophysiology of the spiral-shaped methanotroph Methylospira mobilis as revealed by the complete genome sequence.</title>
        <authorList>
            <person name="Oshkin I.Y."/>
            <person name="Dedysh S.N."/>
            <person name="Miroshnikov K."/>
            <person name="Danilova O.V."/>
            <person name="Hakobyan A."/>
            <person name="Liesack W."/>
        </authorList>
    </citation>
    <scope>NUCLEOTIDE SEQUENCE [LARGE SCALE GENOMIC DNA]</scope>
    <source>
        <strain evidence="2 3">Shm1</strain>
    </source>
</reference>
<sequence length="77" mass="8165">MQAILTSKGQHPAQTVAGQLHLQSGDRVDFVIDQAGCVHLVPVTMPITRLKGMTPPPDKSLSLEEMDSAIASGASRK</sequence>
<evidence type="ECO:0000256" key="1">
    <source>
        <dbReference type="SAM" id="MobiDB-lite"/>
    </source>
</evidence>
<name>A0A5Q0BGN0_9GAMM</name>
<feature type="region of interest" description="Disordered" evidence="1">
    <location>
        <begin position="51"/>
        <end position="77"/>
    </location>
</feature>
<dbReference type="RefSeq" id="WP_153247316.1">
    <property type="nucleotide sequence ID" value="NZ_CP044205.1"/>
</dbReference>
<gene>
    <name evidence="2" type="ORF">F6R98_00805</name>
</gene>
<evidence type="ECO:0000313" key="2">
    <source>
        <dbReference type="EMBL" id="QFY41337.1"/>
    </source>
</evidence>
<dbReference type="AlphaFoldDB" id="A0A5Q0BGN0"/>
<protein>
    <submittedName>
        <fullName evidence="2">AbrB family transcriptional regulator</fullName>
    </submittedName>
</protein>
<dbReference type="KEGG" id="mmob:F6R98_00805"/>
<evidence type="ECO:0000313" key="3">
    <source>
        <dbReference type="Proteomes" id="UP000325755"/>
    </source>
</evidence>
<dbReference type="EMBL" id="CP044205">
    <property type="protein sequence ID" value="QFY41337.1"/>
    <property type="molecule type" value="Genomic_DNA"/>
</dbReference>
<organism evidence="2 3">
    <name type="scientific">Candidatus Methylospira mobilis</name>
    <dbReference type="NCBI Taxonomy" id="1808979"/>
    <lineage>
        <taxon>Bacteria</taxon>
        <taxon>Pseudomonadati</taxon>
        <taxon>Pseudomonadota</taxon>
        <taxon>Gammaproteobacteria</taxon>
        <taxon>Methylococcales</taxon>
        <taxon>Methylococcaceae</taxon>
        <taxon>Candidatus Methylospira</taxon>
    </lineage>
</organism>
<dbReference type="OrthoDB" id="9811597at2"/>
<accession>A0A5Q0BGN0</accession>
<proteinExistence type="predicted"/>
<keyword evidence="3" id="KW-1185">Reference proteome</keyword>